<dbReference type="OrthoDB" id="1692166at2"/>
<accession>A0A1X6WLL3</accession>
<name>A0A1X6WLL3_9ENTE</name>
<proteinExistence type="predicted"/>
<dbReference type="AlphaFoldDB" id="A0A1X6WLL3"/>
<dbReference type="RefSeq" id="WP_086950787.1">
    <property type="nucleotide sequence ID" value="NZ_FWFD01000007.1"/>
</dbReference>
<gene>
    <name evidence="1" type="ORF">FM121_03565</name>
</gene>
<evidence type="ECO:0000313" key="2">
    <source>
        <dbReference type="Proteomes" id="UP000195918"/>
    </source>
</evidence>
<reference evidence="2" key="1">
    <citation type="submission" date="2017-02" db="EMBL/GenBank/DDBJ databases">
        <authorList>
            <person name="Dridi B."/>
        </authorList>
    </citation>
    <scope>NUCLEOTIDE SEQUENCE [LARGE SCALE GENOMIC DNA]</scope>
    <source>
        <strain evidence="2">bH819</strain>
    </source>
</reference>
<organism evidence="1 2">
    <name type="scientific">Vagococcus fluvialis bH819</name>
    <dbReference type="NCBI Taxonomy" id="1255619"/>
    <lineage>
        <taxon>Bacteria</taxon>
        <taxon>Bacillati</taxon>
        <taxon>Bacillota</taxon>
        <taxon>Bacilli</taxon>
        <taxon>Lactobacillales</taxon>
        <taxon>Enterococcaceae</taxon>
        <taxon>Vagococcus</taxon>
    </lineage>
</organism>
<keyword evidence="2" id="KW-1185">Reference proteome</keyword>
<dbReference type="Proteomes" id="UP000195918">
    <property type="component" value="Unassembled WGS sequence"/>
</dbReference>
<protein>
    <submittedName>
        <fullName evidence="1">Uncharacterized protein</fullName>
    </submittedName>
</protein>
<dbReference type="EMBL" id="FWFD01000007">
    <property type="protein sequence ID" value="SLM85150.1"/>
    <property type="molecule type" value="Genomic_DNA"/>
</dbReference>
<evidence type="ECO:0000313" key="1">
    <source>
        <dbReference type="EMBL" id="SLM85150.1"/>
    </source>
</evidence>
<sequence>MKKLSSFLEFNTSNFLKEKELVFISKTDWTDFDTKEFLGIKYKVLIKSDRTQYGLDSNRKEIVAINQGESIDVKVDKSQKEEHFEMFEPVILINPSGVVFGEFKNQLILSCDSIQREENNTQKKVVINTKEVI</sequence>